<evidence type="ECO:0000313" key="2">
    <source>
        <dbReference type="EMBL" id="GMS87732.1"/>
    </source>
</evidence>
<organism evidence="2 3">
    <name type="scientific">Pristionchus entomophagus</name>
    <dbReference type="NCBI Taxonomy" id="358040"/>
    <lineage>
        <taxon>Eukaryota</taxon>
        <taxon>Metazoa</taxon>
        <taxon>Ecdysozoa</taxon>
        <taxon>Nematoda</taxon>
        <taxon>Chromadorea</taxon>
        <taxon>Rhabditida</taxon>
        <taxon>Rhabditina</taxon>
        <taxon>Diplogasteromorpha</taxon>
        <taxon>Diplogasteroidea</taxon>
        <taxon>Neodiplogasteridae</taxon>
        <taxon>Pristionchus</taxon>
    </lineage>
</organism>
<protein>
    <submittedName>
        <fullName evidence="2">Uncharacterized protein</fullName>
    </submittedName>
</protein>
<dbReference type="AlphaFoldDB" id="A0AAV5SWL6"/>
<dbReference type="Proteomes" id="UP001432027">
    <property type="component" value="Unassembled WGS sequence"/>
</dbReference>
<evidence type="ECO:0000313" key="3">
    <source>
        <dbReference type="Proteomes" id="UP001432027"/>
    </source>
</evidence>
<feature type="compositionally biased region" description="Basic and acidic residues" evidence="1">
    <location>
        <begin position="32"/>
        <end position="66"/>
    </location>
</feature>
<feature type="region of interest" description="Disordered" evidence="1">
    <location>
        <begin position="1"/>
        <end position="93"/>
    </location>
</feature>
<feature type="compositionally biased region" description="Basic and acidic residues" evidence="1">
    <location>
        <begin position="1"/>
        <end position="11"/>
    </location>
</feature>
<accession>A0AAV5SWL6</accession>
<feature type="non-terminal residue" evidence="2">
    <location>
        <position position="1"/>
    </location>
</feature>
<comment type="caution">
    <text evidence="2">The sequence shown here is derived from an EMBL/GenBank/DDBJ whole genome shotgun (WGS) entry which is preliminary data.</text>
</comment>
<feature type="non-terminal residue" evidence="2">
    <location>
        <position position="93"/>
    </location>
</feature>
<dbReference type="EMBL" id="BTSX01000003">
    <property type="protein sequence ID" value="GMS87732.1"/>
    <property type="molecule type" value="Genomic_DNA"/>
</dbReference>
<evidence type="ECO:0000256" key="1">
    <source>
        <dbReference type="SAM" id="MobiDB-lite"/>
    </source>
</evidence>
<name>A0AAV5SWL6_9BILA</name>
<reference evidence="2" key="1">
    <citation type="submission" date="2023-10" db="EMBL/GenBank/DDBJ databases">
        <title>Genome assembly of Pristionchus species.</title>
        <authorList>
            <person name="Yoshida K."/>
            <person name="Sommer R.J."/>
        </authorList>
    </citation>
    <scope>NUCLEOTIDE SEQUENCE</scope>
    <source>
        <strain evidence="2">RS0144</strain>
    </source>
</reference>
<keyword evidence="3" id="KW-1185">Reference proteome</keyword>
<proteinExistence type="predicted"/>
<gene>
    <name evidence="2" type="ORF">PENTCL1PPCAC_9907</name>
</gene>
<sequence>HNESQRHDRSRGLAPGQIRSSHGGNMIFSDLSSRDFRDSYRENARLPQVGRERGPIRASEEDHELVRSGNRGFGTGGAVFMHGPTKAGRREGE</sequence>